<protein>
    <submittedName>
        <fullName evidence="2">Uncharacterized protein</fullName>
    </submittedName>
</protein>
<proteinExistence type="predicted"/>
<organism evidence="2 3">
    <name type="scientific">Mytilus galloprovincialis</name>
    <name type="common">Mediterranean mussel</name>
    <dbReference type="NCBI Taxonomy" id="29158"/>
    <lineage>
        <taxon>Eukaryota</taxon>
        <taxon>Metazoa</taxon>
        <taxon>Spiralia</taxon>
        <taxon>Lophotrochozoa</taxon>
        <taxon>Mollusca</taxon>
        <taxon>Bivalvia</taxon>
        <taxon>Autobranchia</taxon>
        <taxon>Pteriomorphia</taxon>
        <taxon>Mytilida</taxon>
        <taxon>Mytiloidea</taxon>
        <taxon>Mytilidae</taxon>
        <taxon>Mytilinae</taxon>
        <taxon>Mytilus</taxon>
    </lineage>
</organism>
<dbReference type="EMBL" id="UYJE01009785">
    <property type="protein sequence ID" value="VDI76747.1"/>
    <property type="molecule type" value="Genomic_DNA"/>
</dbReference>
<keyword evidence="3" id="KW-1185">Reference proteome</keyword>
<gene>
    <name evidence="2" type="ORF">MGAL_10B062561</name>
</gene>
<reference evidence="2" key="1">
    <citation type="submission" date="2018-11" db="EMBL/GenBank/DDBJ databases">
        <authorList>
            <person name="Alioto T."/>
            <person name="Alioto T."/>
        </authorList>
    </citation>
    <scope>NUCLEOTIDE SEQUENCE</scope>
</reference>
<feature type="compositionally biased region" description="Basic and acidic residues" evidence="1">
    <location>
        <begin position="1"/>
        <end position="19"/>
    </location>
</feature>
<name>A0A8B6HC48_MYTGA</name>
<dbReference type="AlphaFoldDB" id="A0A8B6HC48"/>
<feature type="region of interest" description="Disordered" evidence="1">
    <location>
        <begin position="1"/>
        <end position="28"/>
    </location>
</feature>
<dbReference type="Proteomes" id="UP000596742">
    <property type="component" value="Unassembled WGS sequence"/>
</dbReference>
<evidence type="ECO:0000313" key="2">
    <source>
        <dbReference type="EMBL" id="VDI76747.1"/>
    </source>
</evidence>
<accession>A0A8B6HC48</accession>
<comment type="caution">
    <text evidence="2">The sequence shown here is derived from an EMBL/GenBank/DDBJ whole genome shotgun (WGS) entry which is preliminary data.</text>
</comment>
<evidence type="ECO:0000256" key="1">
    <source>
        <dbReference type="SAM" id="MobiDB-lite"/>
    </source>
</evidence>
<evidence type="ECO:0000313" key="3">
    <source>
        <dbReference type="Proteomes" id="UP000596742"/>
    </source>
</evidence>
<sequence length="73" mass="8338">MQRSEFHNVDDNEAKHEEAELGTQSRHSCRERPFICLDVESFPWDSEADHLTTDDKIVEVTIGNSEDMSISTA</sequence>